<keyword evidence="1" id="KW-0472">Membrane</keyword>
<keyword evidence="1" id="KW-0812">Transmembrane</keyword>
<dbReference type="Proteomes" id="UP001436870">
    <property type="component" value="Segment"/>
</dbReference>
<keyword evidence="1" id="KW-1133">Transmembrane helix</keyword>
<dbReference type="SMR" id="A0AAX4M2U6"/>
<organism evidence="2 3">
    <name type="scientific">Salmonella phage PKJ.Vi.20.4</name>
    <dbReference type="NCBI Taxonomy" id="3135608"/>
    <lineage>
        <taxon>Viruses</taxon>
        <taxon>Varidnaviria</taxon>
        <taxon>Bamfordvirae</taxon>
        <taxon>Preplasmiviricota</taxon>
        <taxon>Prepoliviricotina</taxon>
        <taxon>Tectiliviricetes</taxon>
        <taxon>Kalamavirales</taxon>
        <taxon>Tectiviridae</taxon>
        <taxon>Alphatectivirus</taxon>
    </lineage>
</organism>
<evidence type="ECO:0000313" key="3">
    <source>
        <dbReference type="Proteomes" id="UP001436870"/>
    </source>
</evidence>
<protein>
    <submittedName>
        <fullName evidence="2">DNA packaging protein</fullName>
    </submittedName>
</protein>
<reference evidence="2" key="1">
    <citation type="submission" date="2024-03" db="EMBL/GenBank/DDBJ databases">
        <title>Characterization and abundance of plasmid-dependent Alphatectivirus phages.</title>
        <authorList>
            <person name="Parra B."/>
            <person name="Lutz V.T."/>
            <person name="Brondsted L."/>
            <person name="Carmona J.L."/>
            <person name="Palomo A."/>
            <person name="Nesme J."/>
            <person name="Le V.V.H."/>
            <person name="Smets B.F."/>
            <person name="Dechesne A."/>
        </authorList>
    </citation>
    <scope>NUCLEOTIDE SEQUENCE</scope>
</reference>
<name>A0AAX4M2U6_9VIRU</name>
<accession>A0AAX4M2U6</accession>
<dbReference type="EMBL" id="PP495483">
    <property type="protein sequence ID" value="WYA79323.1"/>
    <property type="molecule type" value="Genomic_DNA"/>
</dbReference>
<evidence type="ECO:0000256" key="1">
    <source>
        <dbReference type="SAM" id="Phobius"/>
    </source>
</evidence>
<evidence type="ECO:0000313" key="2">
    <source>
        <dbReference type="EMBL" id="WYA79323.1"/>
    </source>
</evidence>
<sequence>MVNWELLKNPINWLIVILMLTIAGMAATLVCNHFGKNAVTSE</sequence>
<feature type="transmembrane region" description="Helical" evidence="1">
    <location>
        <begin position="12"/>
        <end position="31"/>
    </location>
</feature>
<proteinExistence type="predicted"/>